<gene>
    <name evidence="1" type="ORF">BSTOLATCC_MIC46629</name>
</gene>
<evidence type="ECO:0000313" key="1">
    <source>
        <dbReference type="EMBL" id="CAG9328636.1"/>
    </source>
</evidence>
<organism evidence="1 2">
    <name type="scientific">Blepharisma stoltei</name>
    <dbReference type="NCBI Taxonomy" id="1481888"/>
    <lineage>
        <taxon>Eukaryota</taxon>
        <taxon>Sar</taxon>
        <taxon>Alveolata</taxon>
        <taxon>Ciliophora</taxon>
        <taxon>Postciliodesmatophora</taxon>
        <taxon>Heterotrichea</taxon>
        <taxon>Heterotrichida</taxon>
        <taxon>Blepharismidae</taxon>
        <taxon>Blepharisma</taxon>
    </lineage>
</organism>
<name>A0AAU9JL79_9CILI</name>
<protein>
    <recommendedName>
        <fullName evidence="3">Cytochrome c oxidase assembly protein COX19</fullName>
    </recommendedName>
</protein>
<evidence type="ECO:0000313" key="2">
    <source>
        <dbReference type="Proteomes" id="UP001162131"/>
    </source>
</evidence>
<accession>A0AAU9JL79</accession>
<comment type="caution">
    <text evidence="1">The sequence shown here is derived from an EMBL/GenBank/DDBJ whole genome shotgun (WGS) entry which is preliminary data.</text>
</comment>
<dbReference type="Proteomes" id="UP001162131">
    <property type="component" value="Unassembled WGS sequence"/>
</dbReference>
<proteinExistence type="predicted"/>
<keyword evidence="2" id="KW-1185">Reference proteome</keyword>
<dbReference type="EMBL" id="CAJZBQ010000046">
    <property type="protein sequence ID" value="CAG9328636.1"/>
    <property type="molecule type" value="Genomic_DNA"/>
</dbReference>
<dbReference type="AlphaFoldDB" id="A0AAU9JL79"/>
<reference evidence="1" key="1">
    <citation type="submission" date="2021-09" db="EMBL/GenBank/DDBJ databases">
        <authorList>
            <consortium name="AG Swart"/>
            <person name="Singh M."/>
            <person name="Singh A."/>
            <person name="Seah K."/>
            <person name="Emmerich C."/>
        </authorList>
    </citation>
    <scope>NUCLEOTIDE SEQUENCE</scope>
    <source>
        <strain evidence="1">ATCC30299</strain>
    </source>
</reference>
<evidence type="ECO:0008006" key="3">
    <source>
        <dbReference type="Google" id="ProtNLM"/>
    </source>
</evidence>
<sequence length="109" mass="12914">MNNQESQSIVNGPKIDIVKGCEIQAERYRACLSRPSKIPKKCKIQAKEYMQCRMEKEILEDLGEDGYSWEQDKIPYRNMTSDLIRERINQITKESEERVRQSYNQPKNN</sequence>